<dbReference type="InterPro" id="IPR003661">
    <property type="entry name" value="HisK_dim/P_dom"/>
</dbReference>
<dbReference type="Pfam" id="PF12833">
    <property type="entry name" value="HTH_18"/>
    <property type="match status" value="1"/>
</dbReference>
<dbReference type="Gene3D" id="3.30.565.10">
    <property type="entry name" value="Histidine kinase-like ATPase, C-terminal domain"/>
    <property type="match status" value="1"/>
</dbReference>
<reference evidence="13" key="1">
    <citation type="submission" date="2016-10" db="EMBL/GenBank/DDBJ databases">
        <authorList>
            <person name="Varghese N."/>
            <person name="Submissions S."/>
        </authorList>
    </citation>
    <scope>NUCLEOTIDE SEQUENCE [LARGE SCALE GENOMIC DNA]</scope>
    <source>
        <strain evidence="13">CGMCC 1.10370</strain>
    </source>
</reference>
<dbReference type="Gene3D" id="1.10.10.60">
    <property type="entry name" value="Homeodomain-like"/>
    <property type="match status" value="1"/>
</dbReference>
<dbReference type="InterPro" id="IPR003594">
    <property type="entry name" value="HATPase_dom"/>
</dbReference>
<dbReference type="PROSITE" id="PS50109">
    <property type="entry name" value="HIS_KIN"/>
    <property type="match status" value="1"/>
</dbReference>
<dbReference type="CDD" id="cd00082">
    <property type="entry name" value="HisKA"/>
    <property type="match status" value="1"/>
</dbReference>
<dbReference type="InterPro" id="IPR015943">
    <property type="entry name" value="WD40/YVTN_repeat-like_dom_sf"/>
</dbReference>
<dbReference type="Gene3D" id="2.60.40.10">
    <property type="entry name" value="Immunoglobulins"/>
    <property type="match status" value="1"/>
</dbReference>
<feature type="domain" description="Response regulatory" evidence="11">
    <location>
        <begin position="1139"/>
        <end position="1254"/>
    </location>
</feature>
<dbReference type="PROSITE" id="PS50110">
    <property type="entry name" value="RESPONSE_REGULATORY"/>
    <property type="match status" value="1"/>
</dbReference>
<dbReference type="FunFam" id="2.60.40.10:FF:000791">
    <property type="entry name" value="Two-component system sensor histidine kinase/response regulator"/>
    <property type="match status" value="1"/>
</dbReference>
<evidence type="ECO:0000256" key="8">
    <source>
        <dbReference type="SAM" id="SignalP"/>
    </source>
</evidence>
<dbReference type="InterPro" id="IPR011006">
    <property type="entry name" value="CheY-like_superfamily"/>
</dbReference>
<dbReference type="EC" id="2.7.13.3" evidence="2"/>
<feature type="modified residue" description="4-aspartylphosphate" evidence="7">
    <location>
        <position position="1187"/>
    </location>
</feature>
<feature type="domain" description="HTH araC/xylS-type" evidence="9">
    <location>
        <begin position="1287"/>
        <end position="1386"/>
    </location>
</feature>
<dbReference type="InterPro" id="IPR011123">
    <property type="entry name" value="Y_Y_Y"/>
</dbReference>
<keyword evidence="8" id="KW-0732">Signal</keyword>
<sequence length="1398" mass="159067">MRIRDLILGALLLVSFNSNAQFSNLKFENFDTSKGLSSSTCVEIFQDKEGFLWFGTIDGLNKYNGYEFEIFRPIVNDKYSISNNRINAITEDHLGYLWIGTSNGLNVFDKKAHRFYKINLEKNIIDKTNPREEINCLKFDTLKKILWVGTKNGLIKIDLSTFSNNFQSLKSVRYTASSKNSNALDNNNVSNLILDKKGQLWIGTAGNNLHKYNSKTNVFERQNINFETNQFLDHLPKQIILDNKGEFWIGNDLGHLYVYNPTTKKYKKVSPDIFLVPIFHLYQDSKGLIWVATDGEGLYLLDKEKGLIKHLVQNPDDPFSLPNNQPSKVLQDKEGTYWIATYNKGVSKLALFKSSFGHHFYKTQTSNSLSTKIAQSVFQDSRQRIWIGTDGGGLDMYDDTKETYKHYKNIPGNSNSLSSNKILYVIEGNNDELWVCTWDRGLNKFNTKTGQVKRFLNDPNNVFSIGQNTVWCAAKDKQERLWLGTSLAGLNLFDTQTERFYQFKNSPNSPKSIISNFVFSLFVDSKNRLWVGTSIGLCYVNLDKLDARIPKKIQFEEIKIKNVQGNRVNQVIEDYKGNIWIGTDMGLFQLDKNLQLRKSYSSSSGLPNNLVVGLQEDNNKNIWISTKSGLSLLSPKSGKIINFNVHDGLQGLEFQSKSIAKTFDGRIIAGGINGFNLFNPNDIVLNSDKVKPILSGIKLFNQKINAGDTINNRVLFENDLNSLDKLKLAYNEGHISISFVALNYQNPERVKYAYKMSGLDKEYINADNNRIANYANLPPGSYTFEVMAAIDGQWENAGKTSIEINVSPPFWKSWWAYIFYMIAGAAMIWFGLKYYTRRLNEEKEQELDQLKLKFFINVSHEFRTPLTLILNPVEKILTHFNEPDEVKRSAAIIQKSSKRLLYLVDQLLDLRKMDLGKSHLEIANLDIVKFSRETFFLFEDLAKSKNIRFVFESEFDQYYGNFDADKIEKILANLLSNAIKFTDNGGIITLTLSEIFVDSIGYKWNYLRPSINRKMIQINVSDTGIGFKKKQLKEVFQRFFHADASKAGTGIGLNFTKSLVELHKGMILVESKYKQGTTFSVRLPADLKEDGKKIIEAGTITSQGKNMNALSSADYEISIADENINSDTVASDSDKKRPLVLLIEDNKVLRSHLKAELSEQFRVKEAVNGVAGLEKIRKYFPDIIISDVMMPKMDGFELCQQLKSDFEISHIPILLLTARSLDEDLAMGYERGADAYLSKPFSINVLKARVNNLLEARKRSRERFAAVGGIIPAADITINSLDEKFLDKATKAVVDNVTNVDFSLDDLLNALNMGRSQFYRKISSLTGQNPSNFIRTIKLKYAAELLISDSFSIKEVAHNCGFNSTAYFTKTFKEVFNVTPSQYIEENKPRKNQDKSID</sequence>
<dbReference type="SUPFAM" id="SSF63829">
    <property type="entry name" value="Calcium-dependent phosphotriesterase"/>
    <property type="match status" value="2"/>
</dbReference>
<evidence type="ECO:0000256" key="2">
    <source>
        <dbReference type="ARBA" id="ARBA00012438"/>
    </source>
</evidence>
<dbReference type="PRINTS" id="PR00344">
    <property type="entry name" value="BCTRLSENSOR"/>
</dbReference>
<dbReference type="InterPro" id="IPR011110">
    <property type="entry name" value="Reg_prop"/>
</dbReference>
<dbReference type="InterPro" id="IPR018062">
    <property type="entry name" value="HTH_AraC-typ_CS"/>
</dbReference>
<dbReference type="Pfam" id="PF00512">
    <property type="entry name" value="HisKA"/>
    <property type="match status" value="1"/>
</dbReference>
<dbReference type="GO" id="GO:0003700">
    <property type="term" value="F:DNA-binding transcription factor activity"/>
    <property type="evidence" value="ECO:0007669"/>
    <property type="project" value="InterPro"/>
</dbReference>
<dbReference type="Gene3D" id="1.10.287.130">
    <property type="match status" value="1"/>
</dbReference>
<feature type="signal peptide" evidence="8">
    <location>
        <begin position="1"/>
        <end position="20"/>
    </location>
</feature>
<dbReference type="PROSITE" id="PS01124">
    <property type="entry name" value="HTH_ARAC_FAMILY_2"/>
    <property type="match status" value="1"/>
</dbReference>
<dbReference type="SMART" id="SM00342">
    <property type="entry name" value="HTH_ARAC"/>
    <property type="match status" value="1"/>
</dbReference>
<dbReference type="InterPro" id="IPR013783">
    <property type="entry name" value="Ig-like_fold"/>
</dbReference>
<gene>
    <name evidence="12" type="ORF">SAMN05216297_11628</name>
</gene>
<dbReference type="SUPFAM" id="SSF52172">
    <property type="entry name" value="CheY-like"/>
    <property type="match status" value="1"/>
</dbReference>
<dbReference type="InterPro" id="IPR036890">
    <property type="entry name" value="HATPase_C_sf"/>
</dbReference>
<dbReference type="SMART" id="SM00448">
    <property type="entry name" value="REC"/>
    <property type="match status" value="1"/>
</dbReference>
<dbReference type="GO" id="GO:0000155">
    <property type="term" value="F:phosphorelay sensor kinase activity"/>
    <property type="evidence" value="ECO:0007669"/>
    <property type="project" value="InterPro"/>
</dbReference>
<comment type="catalytic activity">
    <reaction evidence="1">
        <text>ATP + protein L-histidine = ADP + protein N-phospho-L-histidine.</text>
        <dbReference type="EC" id="2.7.13.3"/>
    </reaction>
</comment>
<evidence type="ECO:0000259" key="11">
    <source>
        <dbReference type="PROSITE" id="PS50110"/>
    </source>
</evidence>
<dbReference type="SUPFAM" id="SSF46689">
    <property type="entry name" value="Homeodomain-like"/>
    <property type="match status" value="1"/>
</dbReference>
<keyword evidence="3 7" id="KW-0597">Phosphoprotein</keyword>
<dbReference type="InterPro" id="IPR001789">
    <property type="entry name" value="Sig_transdc_resp-reg_receiver"/>
</dbReference>
<dbReference type="Proteomes" id="UP000199672">
    <property type="component" value="Unassembled WGS sequence"/>
</dbReference>
<dbReference type="InterPro" id="IPR005467">
    <property type="entry name" value="His_kinase_dom"/>
</dbReference>
<evidence type="ECO:0000256" key="4">
    <source>
        <dbReference type="ARBA" id="ARBA00023015"/>
    </source>
</evidence>
<dbReference type="FunFam" id="1.10.287.130:FF:000045">
    <property type="entry name" value="Two-component system sensor histidine kinase/response regulator"/>
    <property type="match status" value="1"/>
</dbReference>
<keyword evidence="4" id="KW-0805">Transcription regulation</keyword>
<proteinExistence type="predicted"/>
<dbReference type="Pfam" id="PF07495">
    <property type="entry name" value="Y_Y_Y"/>
    <property type="match status" value="1"/>
</dbReference>
<name>A0A1I1WLZ0_9FLAO</name>
<evidence type="ECO:0000256" key="5">
    <source>
        <dbReference type="ARBA" id="ARBA00023125"/>
    </source>
</evidence>
<dbReference type="Pfam" id="PF00072">
    <property type="entry name" value="Response_reg"/>
    <property type="match status" value="1"/>
</dbReference>
<organism evidence="12 13">
    <name type="scientific">Flavobacterium phragmitis</name>
    <dbReference type="NCBI Taxonomy" id="739143"/>
    <lineage>
        <taxon>Bacteria</taxon>
        <taxon>Pseudomonadati</taxon>
        <taxon>Bacteroidota</taxon>
        <taxon>Flavobacteriia</taxon>
        <taxon>Flavobacteriales</taxon>
        <taxon>Flavobacteriaceae</taxon>
        <taxon>Flavobacterium</taxon>
    </lineage>
</organism>
<dbReference type="Gene3D" id="2.130.10.10">
    <property type="entry name" value="YVTN repeat-like/Quinoprotein amine dehydrogenase"/>
    <property type="match status" value="2"/>
</dbReference>
<evidence type="ECO:0000256" key="7">
    <source>
        <dbReference type="PROSITE-ProRule" id="PRU00169"/>
    </source>
</evidence>
<dbReference type="InterPro" id="IPR004358">
    <property type="entry name" value="Sig_transdc_His_kin-like_C"/>
</dbReference>
<keyword evidence="5" id="KW-0238">DNA-binding</keyword>
<dbReference type="SUPFAM" id="SSF55874">
    <property type="entry name" value="ATPase domain of HSP90 chaperone/DNA topoisomerase II/histidine kinase"/>
    <property type="match status" value="1"/>
</dbReference>
<evidence type="ECO:0000256" key="1">
    <source>
        <dbReference type="ARBA" id="ARBA00000085"/>
    </source>
</evidence>
<dbReference type="InterPro" id="IPR018060">
    <property type="entry name" value="HTH_AraC"/>
</dbReference>
<dbReference type="PROSITE" id="PS00041">
    <property type="entry name" value="HTH_ARAC_FAMILY_1"/>
    <property type="match status" value="1"/>
</dbReference>
<dbReference type="PANTHER" id="PTHR43547">
    <property type="entry name" value="TWO-COMPONENT HISTIDINE KINASE"/>
    <property type="match status" value="1"/>
</dbReference>
<dbReference type="Pfam" id="PF07494">
    <property type="entry name" value="Reg_prop"/>
    <property type="match status" value="6"/>
</dbReference>
<dbReference type="InterPro" id="IPR036097">
    <property type="entry name" value="HisK_dim/P_sf"/>
</dbReference>
<dbReference type="SUPFAM" id="SSF50998">
    <property type="entry name" value="Quinoprotein alcohol dehydrogenase-like"/>
    <property type="match status" value="1"/>
</dbReference>
<dbReference type="PANTHER" id="PTHR43547:SF2">
    <property type="entry name" value="HYBRID SIGNAL TRANSDUCTION HISTIDINE KINASE C"/>
    <property type="match status" value="1"/>
</dbReference>
<feature type="domain" description="Histidine kinase" evidence="10">
    <location>
        <begin position="857"/>
        <end position="1087"/>
    </location>
</feature>
<dbReference type="InterPro" id="IPR009057">
    <property type="entry name" value="Homeodomain-like_sf"/>
</dbReference>
<evidence type="ECO:0000313" key="13">
    <source>
        <dbReference type="Proteomes" id="UP000199672"/>
    </source>
</evidence>
<evidence type="ECO:0000256" key="3">
    <source>
        <dbReference type="ARBA" id="ARBA00022553"/>
    </source>
</evidence>
<keyword evidence="6" id="KW-0804">Transcription</keyword>
<dbReference type="SUPFAM" id="SSF47384">
    <property type="entry name" value="Homodimeric domain of signal transducing histidine kinase"/>
    <property type="match status" value="1"/>
</dbReference>
<dbReference type="EMBL" id="FOMH01000016">
    <property type="protein sequence ID" value="SFD96039.1"/>
    <property type="molecule type" value="Genomic_DNA"/>
</dbReference>
<evidence type="ECO:0000259" key="10">
    <source>
        <dbReference type="PROSITE" id="PS50109"/>
    </source>
</evidence>
<keyword evidence="13" id="KW-1185">Reference proteome</keyword>
<dbReference type="Pfam" id="PF02518">
    <property type="entry name" value="HATPase_c"/>
    <property type="match status" value="1"/>
</dbReference>
<dbReference type="GO" id="GO:0043565">
    <property type="term" value="F:sequence-specific DNA binding"/>
    <property type="evidence" value="ECO:0007669"/>
    <property type="project" value="InterPro"/>
</dbReference>
<feature type="chain" id="PRO_5011767218" description="histidine kinase" evidence="8">
    <location>
        <begin position="21"/>
        <end position="1398"/>
    </location>
</feature>
<dbReference type="SMART" id="SM00388">
    <property type="entry name" value="HisKA"/>
    <property type="match status" value="1"/>
</dbReference>
<evidence type="ECO:0000256" key="6">
    <source>
        <dbReference type="ARBA" id="ARBA00023163"/>
    </source>
</evidence>
<evidence type="ECO:0000259" key="9">
    <source>
        <dbReference type="PROSITE" id="PS01124"/>
    </source>
</evidence>
<dbReference type="STRING" id="739143.SAMN05216297_11628"/>
<accession>A0A1I1WLZ0</accession>
<dbReference type="Gene3D" id="3.40.50.2300">
    <property type="match status" value="1"/>
</dbReference>
<dbReference type="InterPro" id="IPR011047">
    <property type="entry name" value="Quinoprotein_ADH-like_sf"/>
</dbReference>
<protein>
    <recommendedName>
        <fullName evidence="2">histidine kinase</fullName>
        <ecNumber evidence="2">2.7.13.3</ecNumber>
    </recommendedName>
</protein>
<dbReference type="SMART" id="SM00387">
    <property type="entry name" value="HATPase_c"/>
    <property type="match status" value="1"/>
</dbReference>
<dbReference type="CDD" id="cd17574">
    <property type="entry name" value="REC_OmpR"/>
    <property type="match status" value="1"/>
</dbReference>
<evidence type="ECO:0000313" key="12">
    <source>
        <dbReference type="EMBL" id="SFD96039.1"/>
    </source>
</evidence>